<proteinExistence type="predicted"/>
<reference evidence="2" key="1">
    <citation type="journal article" date="2014" name="Nucleic Acids Res.">
        <title>The evolutionary dynamics of variant antigen genes in Babesia reveal a history of genomic innovation underlying host-parasite interaction.</title>
        <authorList>
            <person name="Jackson A.P."/>
            <person name="Otto T.D."/>
            <person name="Darby A."/>
            <person name="Ramaprasad A."/>
            <person name="Xia D."/>
            <person name="Echaide I.E."/>
            <person name="Farber M."/>
            <person name="Gahlot S."/>
            <person name="Gamble J."/>
            <person name="Gupta D."/>
            <person name="Gupta Y."/>
            <person name="Jackson L."/>
            <person name="Malandrin L."/>
            <person name="Malas T.B."/>
            <person name="Moussa E."/>
            <person name="Nair M."/>
            <person name="Reid A.J."/>
            <person name="Sanders M."/>
            <person name="Sharma J."/>
            <person name="Tracey A."/>
            <person name="Quail M.A."/>
            <person name="Weir W."/>
            <person name="Wastling J.M."/>
            <person name="Hall N."/>
            <person name="Willadsen P."/>
            <person name="Lingelbach K."/>
            <person name="Shiels B."/>
            <person name="Tait A."/>
            <person name="Berriman M."/>
            <person name="Allred D.R."/>
            <person name="Pain A."/>
        </authorList>
    </citation>
    <scope>NUCLEOTIDE SEQUENCE</scope>
    <source>
        <strain evidence="2">1802A</strain>
    </source>
</reference>
<reference evidence="2" key="2">
    <citation type="submission" date="2021-05" db="EMBL/GenBank/DDBJ databases">
        <authorList>
            <person name="Pain A."/>
        </authorList>
    </citation>
    <scope>NUCLEOTIDE SEQUENCE</scope>
    <source>
        <strain evidence="2">1802A</strain>
    </source>
</reference>
<feature type="compositionally biased region" description="Basic and acidic residues" evidence="1">
    <location>
        <begin position="28"/>
        <end position="46"/>
    </location>
</feature>
<accession>A0AAD9GD64</accession>
<evidence type="ECO:0000256" key="1">
    <source>
        <dbReference type="SAM" id="MobiDB-lite"/>
    </source>
</evidence>
<evidence type="ECO:0000313" key="3">
    <source>
        <dbReference type="Proteomes" id="UP001195914"/>
    </source>
</evidence>
<dbReference type="AlphaFoldDB" id="A0AAD9GD64"/>
<protein>
    <submittedName>
        <fullName evidence="2">Uncharacterized protein</fullName>
    </submittedName>
</protein>
<dbReference type="EMBL" id="JAHBMH010000044">
    <property type="protein sequence ID" value="KAK1936207.1"/>
    <property type="molecule type" value="Genomic_DNA"/>
</dbReference>
<comment type="caution">
    <text evidence="2">The sequence shown here is derived from an EMBL/GenBank/DDBJ whole genome shotgun (WGS) entry which is preliminary data.</text>
</comment>
<dbReference type="Proteomes" id="UP001195914">
    <property type="component" value="Unassembled WGS sequence"/>
</dbReference>
<name>A0AAD9GD64_BABDI</name>
<sequence>MEVQIQRISHHGTYGIALRELGNIPSDGVDKEGHSKPGVYPEEHNHYQNWQPRPCSAGREA</sequence>
<gene>
    <name evidence="2" type="ORF">X943_002072</name>
</gene>
<keyword evidence="3" id="KW-1185">Reference proteome</keyword>
<evidence type="ECO:0000313" key="2">
    <source>
        <dbReference type="EMBL" id="KAK1936207.1"/>
    </source>
</evidence>
<feature type="region of interest" description="Disordered" evidence="1">
    <location>
        <begin position="23"/>
        <end position="61"/>
    </location>
</feature>
<organism evidence="2 3">
    <name type="scientific">Babesia divergens</name>
    <dbReference type="NCBI Taxonomy" id="32595"/>
    <lineage>
        <taxon>Eukaryota</taxon>
        <taxon>Sar</taxon>
        <taxon>Alveolata</taxon>
        <taxon>Apicomplexa</taxon>
        <taxon>Aconoidasida</taxon>
        <taxon>Piroplasmida</taxon>
        <taxon>Babesiidae</taxon>
        <taxon>Babesia</taxon>
    </lineage>
</organism>